<protein>
    <recommendedName>
        <fullName evidence="3">Nucleotidyl transferase AbiEii toxin, Type IV TA system</fullName>
    </recommendedName>
</protein>
<dbReference type="Proteomes" id="UP000190989">
    <property type="component" value="Unassembled WGS sequence"/>
</dbReference>
<dbReference type="EMBL" id="FVZE01000021">
    <property type="protein sequence ID" value="SLK12670.1"/>
    <property type="molecule type" value="Genomic_DNA"/>
</dbReference>
<dbReference type="AlphaFoldDB" id="A0A1U6IXD3"/>
<organism evidence="1 2">
    <name type="scientific">Novosphingobium mathurense</name>
    <dbReference type="NCBI Taxonomy" id="428990"/>
    <lineage>
        <taxon>Bacteria</taxon>
        <taxon>Pseudomonadati</taxon>
        <taxon>Pseudomonadota</taxon>
        <taxon>Alphaproteobacteria</taxon>
        <taxon>Sphingomonadales</taxon>
        <taxon>Sphingomonadaceae</taxon>
        <taxon>Novosphingobium</taxon>
    </lineage>
</organism>
<accession>A0A1U6IXD3</accession>
<dbReference type="RefSeq" id="WP_079732086.1">
    <property type="nucleotide sequence ID" value="NZ_FVZE01000021.1"/>
</dbReference>
<dbReference type="STRING" id="428990.SAMN06295987_1217"/>
<keyword evidence="2" id="KW-1185">Reference proteome</keyword>
<proteinExistence type="predicted"/>
<sequence>MTLPREYLAALSPLADAFSTYELTTGNHAVLVGGAAAAIHTDGAFMSADFDVVAGNDGAFSEAMRAAGFEEDEKALHGLRGWYHPAHPQFAVEQVSGAYFDGLGDRERCLKLIVRDGAAIVLPAIEDMIADRLGQHEVAGADTAMLEQAKALYALAEGLDLVYLQRRIAEEGGNPVHLGLSNPL</sequence>
<gene>
    <name evidence="1" type="ORF">SAMN06295987_1217</name>
</gene>
<evidence type="ECO:0000313" key="1">
    <source>
        <dbReference type="EMBL" id="SLK12670.1"/>
    </source>
</evidence>
<reference evidence="2" key="1">
    <citation type="submission" date="2017-02" db="EMBL/GenBank/DDBJ databases">
        <authorList>
            <person name="Varghese N."/>
            <person name="Submissions S."/>
        </authorList>
    </citation>
    <scope>NUCLEOTIDE SEQUENCE [LARGE SCALE GENOMIC DNA]</scope>
    <source>
        <strain evidence="2">SM117</strain>
    </source>
</reference>
<name>A0A1U6IXD3_9SPHN</name>
<evidence type="ECO:0000313" key="2">
    <source>
        <dbReference type="Proteomes" id="UP000190989"/>
    </source>
</evidence>
<evidence type="ECO:0008006" key="3">
    <source>
        <dbReference type="Google" id="ProtNLM"/>
    </source>
</evidence>